<reference evidence="2 3" key="1">
    <citation type="submission" date="2019-02" db="EMBL/GenBank/DDBJ databases">
        <title>Genomic Encyclopedia of Type Strains, Phase IV (KMG-IV): sequencing the most valuable type-strain genomes for metagenomic binning, comparative biology and taxonomic classification.</title>
        <authorList>
            <person name="Goeker M."/>
        </authorList>
    </citation>
    <scope>NUCLEOTIDE SEQUENCE [LARGE SCALE GENOMIC DNA]</scope>
    <source>
        <strain evidence="2 3">DSM 10617</strain>
    </source>
</reference>
<proteinExistence type="predicted"/>
<evidence type="ECO:0000313" key="2">
    <source>
        <dbReference type="EMBL" id="RZS54676.1"/>
    </source>
</evidence>
<dbReference type="SUPFAM" id="SSF47598">
    <property type="entry name" value="Ribbon-helix-helix"/>
    <property type="match status" value="1"/>
</dbReference>
<sequence>MQPFWFPNGAIDMPTTLTLKNIPDAVYARLKSAAEMNRRSLNSEAIVCLEAVLLPTRLSTGERLARARELRAALPQQGFLADDIDAAKREGRP</sequence>
<dbReference type="InterPro" id="IPR013321">
    <property type="entry name" value="Arc_rbn_hlx_hlx"/>
</dbReference>
<dbReference type="EMBL" id="SGWV01000009">
    <property type="protein sequence ID" value="RZS54676.1"/>
    <property type="molecule type" value="Genomic_DNA"/>
</dbReference>
<dbReference type="AlphaFoldDB" id="A0A4Q7LJE4"/>
<evidence type="ECO:0000313" key="3">
    <source>
        <dbReference type="Proteomes" id="UP000293433"/>
    </source>
</evidence>
<name>A0A4Q7LJE4_9BURK</name>
<comment type="caution">
    <text evidence="2">The sequence shown here is derived from an EMBL/GenBank/DDBJ whole genome shotgun (WGS) entry which is preliminary data.</text>
</comment>
<dbReference type="Proteomes" id="UP000293433">
    <property type="component" value="Unassembled WGS sequence"/>
</dbReference>
<accession>A0A4Q7LJE4</accession>
<dbReference type="GO" id="GO:0006355">
    <property type="term" value="P:regulation of DNA-templated transcription"/>
    <property type="evidence" value="ECO:0007669"/>
    <property type="project" value="InterPro"/>
</dbReference>
<dbReference type="InterPro" id="IPR010985">
    <property type="entry name" value="Ribbon_hlx_hlx"/>
</dbReference>
<keyword evidence="3" id="KW-1185">Reference proteome</keyword>
<gene>
    <name evidence="2" type="ORF">EV685_2158</name>
</gene>
<dbReference type="InterPro" id="IPR053853">
    <property type="entry name" value="FitA-like_RHH"/>
</dbReference>
<organism evidence="2 3">
    <name type="scientific">Sphaerotilus mobilis</name>
    <dbReference type="NCBI Taxonomy" id="47994"/>
    <lineage>
        <taxon>Bacteria</taxon>
        <taxon>Pseudomonadati</taxon>
        <taxon>Pseudomonadota</taxon>
        <taxon>Betaproteobacteria</taxon>
        <taxon>Burkholderiales</taxon>
        <taxon>Sphaerotilaceae</taxon>
        <taxon>Sphaerotilus</taxon>
    </lineage>
</organism>
<evidence type="ECO:0000259" key="1">
    <source>
        <dbReference type="Pfam" id="PF22513"/>
    </source>
</evidence>
<dbReference type="Pfam" id="PF22513">
    <property type="entry name" value="FitA-like_RHH"/>
    <property type="match status" value="1"/>
</dbReference>
<feature type="domain" description="Antitoxin FitA-like ribbon-helix-helix" evidence="1">
    <location>
        <begin position="16"/>
        <end position="52"/>
    </location>
</feature>
<dbReference type="Gene3D" id="1.10.1220.10">
    <property type="entry name" value="Met repressor-like"/>
    <property type="match status" value="1"/>
</dbReference>
<protein>
    <recommendedName>
        <fullName evidence="1">Antitoxin FitA-like ribbon-helix-helix domain-containing protein</fullName>
    </recommendedName>
</protein>